<keyword evidence="3" id="KW-1185">Reference proteome</keyword>
<reference evidence="2 3" key="1">
    <citation type="submission" date="2016-10" db="EMBL/GenBank/DDBJ databases">
        <authorList>
            <person name="de Groot N.N."/>
        </authorList>
    </citation>
    <scope>NUCLEOTIDE SEQUENCE [LARGE SCALE GENOMIC DNA]</scope>
    <source>
        <strain evidence="2 3">SR12</strain>
    </source>
</reference>
<name>A0A1H4E7S2_9FIRM</name>
<dbReference type="AlphaFoldDB" id="A0A1H4E7S2"/>
<organism evidence="2 3">
    <name type="scientific">Eubacterium aggregans</name>
    <dbReference type="NCBI Taxonomy" id="81409"/>
    <lineage>
        <taxon>Bacteria</taxon>
        <taxon>Bacillati</taxon>
        <taxon>Bacillota</taxon>
        <taxon>Clostridia</taxon>
        <taxon>Eubacteriales</taxon>
        <taxon>Eubacteriaceae</taxon>
        <taxon>Eubacterium</taxon>
    </lineage>
</organism>
<keyword evidence="1" id="KW-0175">Coiled coil</keyword>
<dbReference type="STRING" id="81409.SAMN04515656_13319"/>
<evidence type="ECO:0000313" key="2">
    <source>
        <dbReference type="EMBL" id="SEA80778.1"/>
    </source>
</evidence>
<feature type="coiled-coil region" evidence="1">
    <location>
        <begin position="48"/>
        <end position="97"/>
    </location>
</feature>
<evidence type="ECO:0000313" key="3">
    <source>
        <dbReference type="Proteomes" id="UP000199394"/>
    </source>
</evidence>
<sequence>MSMNSVIRQIVSLDKRAVEIQASAIARAEKISVDTQADLKKRESEILSKAKEDSARNYQIEIEKAQTEKELTIQEMKNNLESARAQYELEKADYARQVLESLLQKVD</sequence>
<evidence type="ECO:0000256" key="1">
    <source>
        <dbReference type="SAM" id="Coils"/>
    </source>
</evidence>
<protein>
    <submittedName>
        <fullName evidence="2">Uncharacterized protein</fullName>
    </submittedName>
</protein>
<gene>
    <name evidence="2" type="ORF">SAMN04515656_13319</name>
</gene>
<dbReference type="EMBL" id="FNRK01000033">
    <property type="protein sequence ID" value="SEA80778.1"/>
    <property type="molecule type" value="Genomic_DNA"/>
</dbReference>
<proteinExistence type="predicted"/>
<accession>A0A1H4E7S2</accession>
<dbReference type="Proteomes" id="UP000199394">
    <property type="component" value="Unassembled WGS sequence"/>
</dbReference>